<dbReference type="Gene3D" id="1.50.10.10">
    <property type="match status" value="1"/>
</dbReference>
<evidence type="ECO:0000313" key="3">
    <source>
        <dbReference type="Proteomes" id="UP000460287"/>
    </source>
</evidence>
<evidence type="ECO:0000313" key="2">
    <source>
        <dbReference type="EMBL" id="MSR91477.1"/>
    </source>
</evidence>
<keyword evidence="2" id="KW-0378">Hydrolase</keyword>
<dbReference type="GO" id="GO:0005975">
    <property type="term" value="P:carbohydrate metabolic process"/>
    <property type="evidence" value="ECO:0007669"/>
    <property type="project" value="InterPro"/>
</dbReference>
<gene>
    <name evidence="2" type="ORF">FYJ33_08660</name>
</gene>
<dbReference type="InterPro" id="IPR012341">
    <property type="entry name" value="6hp_glycosidase-like_sf"/>
</dbReference>
<proteinExistence type="predicted"/>
<dbReference type="PANTHER" id="PTHR31616:SF0">
    <property type="entry name" value="GLUCAN 1,4-ALPHA-GLUCOSIDASE"/>
    <property type="match status" value="1"/>
</dbReference>
<dbReference type="SUPFAM" id="SSF48208">
    <property type="entry name" value="Six-hairpin glycosidases"/>
    <property type="match status" value="1"/>
</dbReference>
<dbReference type="AlphaFoldDB" id="A0A7X2MYJ8"/>
<comment type="caution">
    <text evidence="2">The sequence shown here is derived from an EMBL/GenBank/DDBJ whole genome shotgun (WGS) entry which is preliminary data.</text>
</comment>
<evidence type="ECO:0000259" key="1">
    <source>
        <dbReference type="Pfam" id="PF00723"/>
    </source>
</evidence>
<keyword evidence="3" id="KW-1185">Reference proteome</keyword>
<dbReference type="EMBL" id="VULX01000011">
    <property type="protein sequence ID" value="MSR91477.1"/>
    <property type="molecule type" value="Genomic_DNA"/>
</dbReference>
<protein>
    <submittedName>
        <fullName evidence="2">Glycoside hydrolase</fullName>
    </submittedName>
</protein>
<feature type="domain" description="GH15-like" evidence="1">
    <location>
        <begin position="14"/>
        <end position="292"/>
    </location>
</feature>
<accession>A0A7X2MYJ8</accession>
<organism evidence="2 3">
    <name type="scientific">Inconstantimicrobium porci</name>
    <dbReference type="NCBI Taxonomy" id="2652291"/>
    <lineage>
        <taxon>Bacteria</taxon>
        <taxon>Bacillati</taxon>
        <taxon>Bacillota</taxon>
        <taxon>Clostridia</taxon>
        <taxon>Eubacteriales</taxon>
        <taxon>Clostridiaceae</taxon>
        <taxon>Inconstantimicrobium</taxon>
    </lineage>
</organism>
<dbReference type="Proteomes" id="UP000460287">
    <property type="component" value="Unassembled WGS sequence"/>
</dbReference>
<name>A0A7X2MYJ8_9CLOT</name>
<dbReference type="PANTHER" id="PTHR31616">
    <property type="entry name" value="TREHALASE"/>
    <property type="match status" value="1"/>
</dbReference>
<dbReference type="RefSeq" id="WP_154531367.1">
    <property type="nucleotide sequence ID" value="NZ_JAQXTV010000199.1"/>
</dbReference>
<reference evidence="2 3" key="1">
    <citation type="submission" date="2019-08" db="EMBL/GenBank/DDBJ databases">
        <title>In-depth cultivation of the pig gut microbiome towards novel bacterial diversity and tailored functional studies.</title>
        <authorList>
            <person name="Wylensek D."/>
            <person name="Hitch T.C.A."/>
            <person name="Clavel T."/>
        </authorList>
    </citation>
    <scope>NUCLEOTIDE SEQUENCE [LARGE SCALE GENOMIC DNA]</scope>
    <source>
        <strain evidence="2 3">WCA-383-APC-5B</strain>
    </source>
</reference>
<dbReference type="Pfam" id="PF00723">
    <property type="entry name" value="Glyco_hydro_15"/>
    <property type="match status" value="1"/>
</dbReference>
<dbReference type="InterPro" id="IPR008928">
    <property type="entry name" value="6-hairpin_glycosidase_sf"/>
</dbReference>
<dbReference type="InterPro" id="IPR011613">
    <property type="entry name" value="GH15-like"/>
</dbReference>
<dbReference type="GO" id="GO:0004553">
    <property type="term" value="F:hydrolase activity, hydrolyzing O-glycosyl compounds"/>
    <property type="evidence" value="ECO:0007669"/>
    <property type="project" value="TreeGrafter"/>
</dbReference>
<sequence length="352" mass="41146">MDLVEKSLEVIINNQSKSGAFIASPSFDTYAFSWLRDGSFIANSLDQYKKYDEAEKFYRWVNDVINRYSDKVNVIEDKISRGERISRKDYLNARFTLEGFEEKKEGWGNFQLDGYGTWLWAVSEHIKLTGKTELIDEFHNSINAALKYIKLLAFYPNYDIWEENYDKIHTSTLACLYGGVKAINDYLKKDEVTKLANQIKTYILTNCVEDEHFVKFIGTKEIDSSLLWLAIPFNVVDVSDDIFKNTVKKIEDDLFVDNGMHRYKKDTYYGGGEWILLSAWMGLYYKKVNETEKAEAVEKWIEKCATEEGYLPEQVCLHPNDETYYPKWVDMWGEIASPLLWSHAMYLILKSK</sequence>